<dbReference type="GO" id="GO:0016787">
    <property type="term" value="F:hydrolase activity"/>
    <property type="evidence" value="ECO:0007669"/>
    <property type="project" value="UniProtKB-KW"/>
</dbReference>
<evidence type="ECO:0000256" key="1">
    <source>
        <dbReference type="ARBA" id="ARBA00001946"/>
    </source>
</evidence>
<dbReference type="SUPFAM" id="SSF55811">
    <property type="entry name" value="Nudix"/>
    <property type="match status" value="1"/>
</dbReference>
<dbReference type="InterPro" id="IPR020084">
    <property type="entry name" value="NUDIX_hydrolase_CS"/>
</dbReference>
<organism evidence="2 3">
    <name type="scientific">Stenotrophomonas maltophilia</name>
    <name type="common">Pseudomonas maltophilia</name>
    <name type="synonym">Xanthomonas maltophilia</name>
    <dbReference type="NCBI Taxonomy" id="40324"/>
    <lineage>
        <taxon>Bacteria</taxon>
        <taxon>Pseudomonadati</taxon>
        <taxon>Pseudomonadota</taxon>
        <taxon>Gammaproteobacteria</taxon>
        <taxon>Lysobacterales</taxon>
        <taxon>Lysobacteraceae</taxon>
        <taxon>Stenotrophomonas</taxon>
        <taxon>Stenotrophomonas maltophilia group</taxon>
    </lineage>
</organism>
<dbReference type="Gene3D" id="3.90.79.10">
    <property type="entry name" value="Nucleoside Triphosphate Pyrophosphohydrolase"/>
    <property type="match status" value="1"/>
</dbReference>
<dbReference type="AlphaFoldDB" id="A0AAD0FMI0"/>
<protein>
    <submittedName>
        <fullName evidence="2">NUDIX hydrolase</fullName>
    </submittedName>
</protein>
<reference evidence="2 3" key="1">
    <citation type="submission" date="2017-12" db="EMBL/GenBank/DDBJ databases">
        <title>Complete Genome Sequence of Stenotrophomonas maltophilia CSM2.</title>
        <authorList>
            <person name="Castro-Jaimes S."/>
            <person name="Lopez-Leal G."/>
            <person name="Barberena Jonas C."/>
            <person name="Bustos P."/>
            <person name="Perez-Oseguera A."/>
            <person name="Cevallos M.A."/>
        </authorList>
    </citation>
    <scope>NUCLEOTIDE SEQUENCE [LARGE SCALE GENOMIC DNA]</scope>
    <source>
        <strain evidence="2 3">CSM2</strain>
    </source>
</reference>
<gene>
    <name evidence="2" type="ORF">SmaCSM2_11460</name>
</gene>
<evidence type="ECO:0000313" key="2">
    <source>
        <dbReference type="EMBL" id="AUI07764.1"/>
    </source>
</evidence>
<dbReference type="InterPro" id="IPR015797">
    <property type="entry name" value="NUDIX_hydrolase-like_dom_sf"/>
</dbReference>
<comment type="cofactor">
    <cofactor evidence="1">
        <name>Mg(2+)</name>
        <dbReference type="ChEBI" id="CHEBI:18420"/>
    </cofactor>
</comment>
<accession>A0AAD0FMI0</accession>
<keyword evidence="2" id="KW-0378">Hydrolase</keyword>
<proteinExistence type="predicted"/>
<dbReference type="RefSeq" id="WP_049445107.1">
    <property type="nucleotide sequence ID" value="NZ_CP025298.1"/>
</dbReference>
<sequence length="333" mass="35655">MNQVYVAVWDGAHYLVVRKRVFNSWWGSNSVVVLSAEAMAAVLAIHNASGGGTEQNWDVVRNLLSGAWRAAGSVAYRGECTLPRTKHALDRALDSAERTHPQADDVAMEVLAALQTLFGEDARTPPSTSAARATLRELANALPPSSRGTPNWTGALVLAQRLVAEVGAWSDGLPTTLVNQAGQCALPGGGRLNNERKERAARREFEEELGIWLAQGRAACDLRARLFPDGGGSFSLVRFRTTAEELLLMAQTAENNVQASAINPARPQSCLVTDWEVASVGRVAVANLRNVLGVRVEVPGTGTLEVDEALATARPGSQEIGWYREIAALLSPA</sequence>
<dbReference type="EMBL" id="CP025298">
    <property type="protein sequence ID" value="AUI07764.1"/>
    <property type="molecule type" value="Genomic_DNA"/>
</dbReference>
<dbReference type="PROSITE" id="PS00893">
    <property type="entry name" value="NUDIX_BOX"/>
    <property type="match status" value="1"/>
</dbReference>
<dbReference type="Proteomes" id="UP000234414">
    <property type="component" value="Chromosome"/>
</dbReference>
<evidence type="ECO:0000313" key="3">
    <source>
        <dbReference type="Proteomes" id="UP000234414"/>
    </source>
</evidence>
<name>A0AAD0FMI0_STEMA</name>